<proteinExistence type="predicted"/>
<dbReference type="InterPro" id="IPR025657">
    <property type="entry name" value="RadC_JAB"/>
</dbReference>
<evidence type="ECO:0000259" key="2">
    <source>
        <dbReference type="Pfam" id="PF04002"/>
    </source>
</evidence>
<dbReference type="GO" id="GO:0008237">
    <property type="term" value="F:metallopeptidase activity"/>
    <property type="evidence" value="ECO:0007669"/>
    <property type="project" value="UniProtKB-KW"/>
</dbReference>
<keyword evidence="1" id="KW-0378">Hydrolase</keyword>
<dbReference type="InterPro" id="IPR001405">
    <property type="entry name" value="UPF0758"/>
</dbReference>
<dbReference type="EMBL" id="JAIBCX010000001">
    <property type="protein sequence ID" value="MCJ8352437.1"/>
    <property type="molecule type" value="Genomic_DNA"/>
</dbReference>
<feature type="domain" description="RadC-like JAB" evidence="2">
    <location>
        <begin position="165"/>
        <end position="264"/>
    </location>
</feature>
<dbReference type="Pfam" id="PF04002">
    <property type="entry name" value="RadC"/>
    <property type="match status" value="1"/>
</dbReference>
<organism evidence="3 4">
    <name type="scientific">Novacetimonas hansenii</name>
    <name type="common">Komagataeibacter hansenii</name>
    <dbReference type="NCBI Taxonomy" id="436"/>
    <lineage>
        <taxon>Bacteria</taxon>
        <taxon>Pseudomonadati</taxon>
        <taxon>Pseudomonadota</taxon>
        <taxon>Alphaproteobacteria</taxon>
        <taxon>Acetobacterales</taxon>
        <taxon>Acetobacteraceae</taxon>
        <taxon>Novacetimonas</taxon>
    </lineage>
</organism>
<protein>
    <submittedName>
        <fullName evidence="3">DNA repair protein RadC</fullName>
    </submittedName>
</protein>
<comment type="caution">
    <text evidence="3">The sequence shown here is derived from an EMBL/GenBank/DDBJ whole genome shotgun (WGS) entry which is preliminary data.</text>
</comment>
<dbReference type="RefSeq" id="WP_247065789.1">
    <property type="nucleotide sequence ID" value="NZ_CP094848.1"/>
</dbReference>
<dbReference type="PANTHER" id="PTHR30471:SF3">
    <property type="entry name" value="UPF0758 PROTEIN YEES-RELATED"/>
    <property type="match status" value="1"/>
</dbReference>
<dbReference type="Gene3D" id="3.40.140.10">
    <property type="entry name" value="Cytidine Deaminase, domain 2"/>
    <property type="match status" value="1"/>
</dbReference>
<sequence>MTTRTGPASLWNGCVIGHDGGDEGSDGERDVVARIGGGAGSPGGHRARMRARIRTAGGMSLADYEILEVLLFAGVPRRDTKPMAKDLIARFGSLCAVLAAGPDELRAAGVGPRACSVLGLPALVARRLCRGDARPQPYIHDLHAAWTHYATTRAAMAGVPAPGGRGQVTILLLDATNRLVGDERVADGSAADMCRAILQRVLHLHAVSMVVVWDGGTVPPTTRQMEDAATVMRQVEAHGRLLSTVMHDCIIAGDGGWTSLRREKML</sequence>
<accession>A0AAW5ENY6</accession>
<dbReference type="AlphaFoldDB" id="A0AAW5ENY6"/>
<name>A0AAW5ENY6_NOVHA</name>
<evidence type="ECO:0000313" key="4">
    <source>
        <dbReference type="Proteomes" id="UP001202887"/>
    </source>
</evidence>
<reference evidence="3" key="1">
    <citation type="journal article" date="2021" name="Polymers (Basel)">
        <title>Highly Stretchable Bacterial Cellulose Produced by Komagataeibacter hansenii SI1.</title>
        <authorList>
            <person name="Cielecka I."/>
            <person name="Ryngajllo M."/>
            <person name="Maniukiewicz W."/>
            <person name="Bielecki S."/>
        </authorList>
    </citation>
    <scope>NUCLEOTIDE SEQUENCE</scope>
    <source>
        <strain evidence="3">SI1</strain>
    </source>
</reference>
<dbReference type="Proteomes" id="UP001202887">
    <property type="component" value="Unassembled WGS sequence"/>
</dbReference>
<evidence type="ECO:0000313" key="3">
    <source>
        <dbReference type="EMBL" id="MCJ8352437.1"/>
    </source>
</evidence>
<evidence type="ECO:0000256" key="1">
    <source>
        <dbReference type="ARBA" id="ARBA00023049"/>
    </source>
</evidence>
<dbReference type="PANTHER" id="PTHR30471">
    <property type="entry name" value="DNA REPAIR PROTEIN RADC"/>
    <property type="match status" value="1"/>
</dbReference>
<keyword evidence="1" id="KW-0645">Protease</keyword>
<reference evidence="3" key="2">
    <citation type="submission" date="2022-03" db="EMBL/GenBank/DDBJ databases">
        <authorList>
            <person name="Ryngajllo M."/>
            <person name="Jacek P."/>
            <person name="Kubiak K."/>
        </authorList>
    </citation>
    <scope>NUCLEOTIDE SEQUENCE</scope>
    <source>
        <strain evidence="3">SI1</strain>
    </source>
</reference>
<keyword evidence="1" id="KW-0482">Metalloprotease</keyword>
<gene>
    <name evidence="3" type="ORF">K1W68_00250</name>
</gene>